<dbReference type="AlphaFoldDB" id="A0A0D0CIF6"/>
<proteinExistence type="predicted"/>
<dbReference type="Proteomes" id="UP000053593">
    <property type="component" value="Unassembled WGS sequence"/>
</dbReference>
<sequence length="105" mass="11852">MKLVDTGVAKITGFTMYRVYDCDDLEVPANPADVAVAIIQGVDVGYFSSWFEALPHVLVLGALYSFHDTLHDAQLSFIWLSMESWWCLFWTVLKDEVPPIDPVVN</sequence>
<reference evidence="1 2" key="1">
    <citation type="submission" date="2014-04" db="EMBL/GenBank/DDBJ databases">
        <title>Evolutionary Origins and Diversification of the Mycorrhizal Mutualists.</title>
        <authorList>
            <consortium name="DOE Joint Genome Institute"/>
            <consortium name="Mycorrhizal Genomics Consortium"/>
            <person name="Kohler A."/>
            <person name="Kuo A."/>
            <person name="Nagy L.G."/>
            <person name="Floudas D."/>
            <person name="Copeland A."/>
            <person name="Barry K.W."/>
            <person name="Cichocki N."/>
            <person name="Veneault-Fourrey C."/>
            <person name="LaButti K."/>
            <person name="Lindquist E.A."/>
            <person name="Lipzen A."/>
            <person name="Lundell T."/>
            <person name="Morin E."/>
            <person name="Murat C."/>
            <person name="Riley R."/>
            <person name="Ohm R."/>
            <person name="Sun H."/>
            <person name="Tunlid A."/>
            <person name="Henrissat B."/>
            <person name="Grigoriev I.V."/>
            <person name="Hibbett D.S."/>
            <person name="Martin F."/>
        </authorList>
    </citation>
    <scope>NUCLEOTIDE SEQUENCE [LARGE SCALE GENOMIC DNA]</scope>
    <source>
        <strain evidence="1 2">FD-317 M1</strain>
    </source>
</reference>
<dbReference type="HOGENOM" id="CLU_158106_0_0_1"/>
<dbReference type="EMBL" id="KN834813">
    <property type="protein sequence ID" value="KIK54788.1"/>
    <property type="molecule type" value="Genomic_DNA"/>
</dbReference>
<evidence type="ECO:0000313" key="1">
    <source>
        <dbReference type="EMBL" id="KIK54788.1"/>
    </source>
</evidence>
<evidence type="ECO:0000313" key="2">
    <source>
        <dbReference type="Proteomes" id="UP000053593"/>
    </source>
</evidence>
<name>A0A0D0CIF6_9AGAR</name>
<organism evidence="1 2">
    <name type="scientific">Collybiopsis luxurians FD-317 M1</name>
    <dbReference type="NCBI Taxonomy" id="944289"/>
    <lineage>
        <taxon>Eukaryota</taxon>
        <taxon>Fungi</taxon>
        <taxon>Dikarya</taxon>
        <taxon>Basidiomycota</taxon>
        <taxon>Agaricomycotina</taxon>
        <taxon>Agaricomycetes</taxon>
        <taxon>Agaricomycetidae</taxon>
        <taxon>Agaricales</taxon>
        <taxon>Marasmiineae</taxon>
        <taxon>Omphalotaceae</taxon>
        <taxon>Collybiopsis</taxon>
        <taxon>Collybiopsis luxurians</taxon>
    </lineage>
</organism>
<gene>
    <name evidence="1" type="ORF">GYMLUDRAFT_249296</name>
</gene>
<accession>A0A0D0CIF6</accession>
<protein>
    <submittedName>
        <fullName evidence="1">Uncharacterized protein</fullName>
    </submittedName>
</protein>
<keyword evidence="2" id="KW-1185">Reference proteome</keyword>